<proteinExistence type="predicted"/>
<dbReference type="KEGG" id="nag:AArcMg_3585"/>
<dbReference type="EMBL" id="CP027033">
    <property type="protein sequence ID" value="AXR83558.1"/>
    <property type="molecule type" value="Genomic_DNA"/>
</dbReference>
<name>A0A346PVL3_9EURY</name>
<dbReference type="OrthoDB" id="198543at2157"/>
<dbReference type="AlphaFoldDB" id="A0A346PVL3"/>
<sequence>MFDSRELSAPVAAVKADHAPDAIVFDSERDFETLPPEQAEELGFAVDSLEPATYPSAWLPADAPTLLERYAGADFTVGMPGDGSVVWTRQTEPPVVLVKPRVQGSPESFVDFLLAEAFVELGLEIPEHFLDFFEDGYRDLDRAVSLDANSTYQIAAALYDGWVGLQTREVFATWPNDSPELAAAWQDAGDRLEGRVSGLPSAVARNETDFADATELACAAIKHAIELPAPFAALDTEAYLDHGPEYAIRWAEKTFDALTE</sequence>
<organism evidence="1 2">
    <name type="scientific">Natrarchaeobaculum sulfurireducens</name>
    <dbReference type="NCBI Taxonomy" id="2044521"/>
    <lineage>
        <taxon>Archaea</taxon>
        <taxon>Methanobacteriati</taxon>
        <taxon>Methanobacteriota</taxon>
        <taxon>Stenosarchaea group</taxon>
        <taxon>Halobacteria</taxon>
        <taxon>Halobacteriales</taxon>
        <taxon>Natrialbaceae</taxon>
        <taxon>Natrarchaeobaculum</taxon>
    </lineage>
</organism>
<evidence type="ECO:0000313" key="2">
    <source>
        <dbReference type="Proteomes" id="UP000258613"/>
    </source>
</evidence>
<dbReference type="InterPro" id="IPR055515">
    <property type="entry name" value="DUF7089"/>
</dbReference>
<evidence type="ECO:0000313" key="1">
    <source>
        <dbReference type="EMBL" id="AXR83558.1"/>
    </source>
</evidence>
<dbReference type="Proteomes" id="UP000258613">
    <property type="component" value="Chromosome"/>
</dbReference>
<dbReference type="RefSeq" id="WP_117369922.1">
    <property type="nucleotide sequence ID" value="NZ_CP027033.1"/>
</dbReference>
<protein>
    <submittedName>
        <fullName evidence="1">Uncharacterized protein</fullName>
    </submittedName>
</protein>
<reference evidence="2" key="1">
    <citation type="submission" date="2018-02" db="EMBL/GenBank/DDBJ databases">
        <title>Phenotypic and genomic properties of facultatively anaerobic sulfur-reducing natronoarchaea from hypersaline soda lakes.</title>
        <authorList>
            <person name="Sorokin D.Y."/>
            <person name="Kublanov I.V."/>
            <person name="Roman P."/>
            <person name="Sinninghe Damste J.S."/>
            <person name="Golyshin P.N."/>
            <person name="Rojo D."/>
            <person name="Ciordia S."/>
            <person name="Mena M.D.C."/>
            <person name="Ferrer M."/>
            <person name="Messina E."/>
            <person name="Smedile F."/>
            <person name="La Spada G."/>
            <person name="La Cono V."/>
            <person name="Yakimov M.M."/>
        </authorList>
    </citation>
    <scope>NUCLEOTIDE SEQUENCE [LARGE SCALE GENOMIC DNA]</scope>
    <source>
        <strain evidence="2">AArc-Mg</strain>
    </source>
</reference>
<dbReference type="Pfam" id="PF23363">
    <property type="entry name" value="DUF7089"/>
    <property type="match status" value="1"/>
</dbReference>
<keyword evidence="2" id="KW-1185">Reference proteome</keyword>
<gene>
    <name evidence="1" type="ORF">AArcMg_3585</name>
</gene>
<accession>A0A346PVL3</accession>
<dbReference type="GeneID" id="37644066"/>